<evidence type="ECO:0000313" key="4">
    <source>
        <dbReference type="EMBL" id="OHT01458.1"/>
    </source>
</evidence>
<dbReference type="PROSITE" id="PS51294">
    <property type="entry name" value="HTH_MYB"/>
    <property type="match status" value="2"/>
</dbReference>
<dbReference type="CDD" id="cd00167">
    <property type="entry name" value="SANT"/>
    <property type="match status" value="2"/>
</dbReference>
<dbReference type="InterPro" id="IPR001005">
    <property type="entry name" value="SANT/Myb"/>
</dbReference>
<evidence type="ECO:0000313" key="5">
    <source>
        <dbReference type="Proteomes" id="UP000179807"/>
    </source>
</evidence>
<dbReference type="PROSITE" id="PS50090">
    <property type="entry name" value="MYB_LIKE"/>
    <property type="match status" value="2"/>
</dbReference>
<dbReference type="InterPro" id="IPR009057">
    <property type="entry name" value="Homeodomain-like_sf"/>
</dbReference>
<feature type="compositionally biased region" description="Acidic residues" evidence="1">
    <location>
        <begin position="142"/>
        <end position="154"/>
    </location>
</feature>
<feature type="domain" description="Myb-like" evidence="2">
    <location>
        <begin position="10"/>
        <end position="61"/>
    </location>
</feature>
<dbReference type="EMBL" id="MLAK01000911">
    <property type="protein sequence ID" value="OHT01458.1"/>
    <property type="molecule type" value="Genomic_DNA"/>
</dbReference>
<accession>A0A1J4JRT3</accession>
<name>A0A1J4JRT3_9EUKA</name>
<feature type="region of interest" description="Disordered" evidence="1">
    <location>
        <begin position="128"/>
        <end position="158"/>
    </location>
</feature>
<sequence length="199" mass="23821">MNMNLILVKKLPTKRHLFTPEEDARLSMLVERMGPRRWDAISSMMPNRSARQCRDRYSNYLAPGFFNGEWSREEDEVLFRQYQLYGPKWTLINKALPMRSPNSIKNRWNYFVSRTNFVQANQKGRVVEESDFTTENETKNEDSEESTTTDEISDEDWKQKEEEFDVIFEKIAEDDKMKDEIYEFCAYGNHFNDIQLFSF</sequence>
<dbReference type="GO" id="GO:0005634">
    <property type="term" value="C:nucleus"/>
    <property type="evidence" value="ECO:0007669"/>
    <property type="project" value="TreeGrafter"/>
</dbReference>
<dbReference type="Proteomes" id="UP000179807">
    <property type="component" value="Unassembled WGS sequence"/>
</dbReference>
<dbReference type="PANTHER" id="PTHR45614:SF253">
    <property type="entry name" value="CHROMOSOME UNDETERMINED SCAFFOLD_38, WHOLE GENOME SHOTGUN SEQUENCE"/>
    <property type="match status" value="1"/>
</dbReference>
<dbReference type="InterPro" id="IPR050560">
    <property type="entry name" value="MYB_TF"/>
</dbReference>
<feature type="domain" description="HTH myb-type" evidence="3">
    <location>
        <begin position="68"/>
        <end position="116"/>
    </location>
</feature>
<reference evidence="4" key="1">
    <citation type="submission" date="2016-10" db="EMBL/GenBank/DDBJ databases">
        <authorList>
            <person name="Benchimol M."/>
            <person name="Almeida L.G."/>
            <person name="Vasconcelos A.T."/>
            <person name="Perreira-Neves A."/>
            <person name="Rosa I.A."/>
            <person name="Tasca T."/>
            <person name="Bogo M.R."/>
            <person name="de Souza W."/>
        </authorList>
    </citation>
    <scope>NUCLEOTIDE SEQUENCE [LARGE SCALE GENOMIC DNA]</scope>
    <source>
        <strain evidence="4">K</strain>
    </source>
</reference>
<keyword evidence="5" id="KW-1185">Reference proteome</keyword>
<dbReference type="SMART" id="SM00717">
    <property type="entry name" value="SANT"/>
    <property type="match status" value="2"/>
</dbReference>
<comment type="caution">
    <text evidence="4">The sequence shown here is derived from an EMBL/GenBank/DDBJ whole genome shotgun (WGS) entry which is preliminary data.</text>
</comment>
<dbReference type="GO" id="GO:0000981">
    <property type="term" value="F:DNA-binding transcription factor activity, RNA polymerase II-specific"/>
    <property type="evidence" value="ECO:0007669"/>
    <property type="project" value="TreeGrafter"/>
</dbReference>
<dbReference type="GeneID" id="94842803"/>
<dbReference type="SUPFAM" id="SSF46689">
    <property type="entry name" value="Homeodomain-like"/>
    <property type="match status" value="1"/>
</dbReference>
<feature type="domain" description="HTH myb-type" evidence="3">
    <location>
        <begin position="14"/>
        <end position="65"/>
    </location>
</feature>
<gene>
    <name evidence="4" type="ORF">TRFO_31725</name>
</gene>
<evidence type="ECO:0000256" key="1">
    <source>
        <dbReference type="SAM" id="MobiDB-lite"/>
    </source>
</evidence>
<dbReference type="GO" id="GO:0000978">
    <property type="term" value="F:RNA polymerase II cis-regulatory region sequence-specific DNA binding"/>
    <property type="evidence" value="ECO:0007669"/>
    <property type="project" value="TreeGrafter"/>
</dbReference>
<feature type="domain" description="Myb-like" evidence="2">
    <location>
        <begin position="62"/>
        <end position="112"/>
    </location>
</feature>
<proteinExistence type="predicted"/>
<dbReference type="PANTHER" id="PTHR45614">
    <property type="entry name" value="MYB PROTEIN-RELATED"/>
    <property type="match status" value="1"/>
</dbReference>
<dbReference type="AlphaFoldDB" id="A0A1J4JRT3"/>
<dbReference type="Pfam" id="PF13921">
    <property type="entry name" value="Myb_DNA-bind_6"/>
    <property type="match status" value="1"/>
</dbReference>
<dbReference type="OrthoDB" id="2143914at2759"/>
<evidence type="ECO:0000259" key="2">
    <source>
        <dbReference type="PROSITE" id="PS50090"/>
    </source>
</evidence>
<dbReference type="RefSeq" id="XP_068354594.1">
    <property type="nucleotide sequence ID" value="XM_068508099.1"/>
</dbReference>
<organism evidence="4 5">
    <name type="scientific">Tritrichomonas foetus</name>
    <dbReference type="NCBI Taxonomy" id="1144522"/>
    <lineage>
        <taxon>Eukaryota</taxon>
        <taxon>Metamonada</taxon>
        <taxon>Parabasalia</taxon>
        <taxon>Tritrichomonadida</taxon>
        <taxon>Tritrichomonadidae</taxon>
        <taxon>Tritrichomonas</taxon>
    </lineage>
</organism>
<dbReference type="Gene3D" id="1.10.10.60">
    <property type="entry name" value="Homeodomain-like"/>
    <property type="match status" value="2"/>
</dbReference>
<evidence type="ECO:0000259" key="3">
    <source>
        <dbReference type="PROSITE" id="PS51294"/>
    </source>
</evidence>
<dbReference type="VEuPathDB" id="TrichDB:TRFO_31725"/>
<dbReference type="InterPro" id="IPR017930">
    <property type="entry name" value="Myb_dom"/>
</dbReference>
<protein>
    <submittedName>
        <fullName evidence="4">Myb-like DNA-binding domain containing protein</fullName>
    </submittedName>
</protein>